<accession>A0A1D1VQC3</accession>
<dbReference type="AlphaFoldDB" id="A0A1D1VQC3"/>
<keyword evidence="3" id="KW-1185">Reference proteome</keyword>
<sequence length="101" mass="11210">MQHRTTLSTGCEPLRNGGFRVAKPPGNRGRALNFLLQKASLFGLPMPTPARAASKPPSIYLPSDLSPMVLYVQYLQMFPKEGAEKGVSKNTSRWESSWCRT</sequence>
<evidence type="ECO:0000313" key="3">
    <source>
        <dbReference type="Proteomes" id="UP000186922"/>
    </source>
</evidence>
<dbReference type="Proteomes" id="UP000186922">
    <property type="component" value="Unassembled WGS sequence"/>
</dbReference>
<reference evidence="2 3" key="1">
    <citation type="journal article" date="2016" name="Nat. Commun.">
        <title>Extremotolerant tardigrade genome and improved radiotolerance of human cultured cells by tardigrade-unique protein.</title>
        <authorList>
            <person name="Hashimoto T."/>
            <person name="Horikawa D.D."/>
            <person name="Saito Y."/>
            <person name="Kuwahara H."/>
            <person name="Kozuka-Hata H."/>
            <person name="Shin-I T."/>
            <person name="Minakuchi Y."/>
            <person name="Ohishi K."/>
            <person name="Motoyama A."/>
            <person name="Aizu T."/>
            <person name="Enomoto A."/>
            <person name="Kondo K."/>
            <person name="Tanaka S."/>
            <person name="Hara Y."/>
            <person name="Koshikawa S."/>
            <person name="Sagara H."/>
            <person name="Miura T."/>
            <person name="Yokobori S."/>
            <person name="Miyagawa K."/>
            <person name="Suzuki Y."/>
            <person name="Kubo T."/>
            <person name="Oyama M."/>
            <person name="Kohara Y."/>
            <person name="Fujiyama A."/>
            <person name="Arakawa K."/>
            <person name="Katayama T."/>
            <person name="Toyoda A."/>
            <person name="Kunieda T."/>
        </authorList>
    </citation>
    <scope>NUCLEOTIDE SEQUENCE [LARGE SCALE GENOMIC DNA]</scope>
    <source>
        <strain evidence="2 3">YOKOZUNA-1</strain>
    </source>
</reference>
<organism evidence="2 3">
    <name type="scientific">Ramazzottius varieornatus</name>
    <name type="common">Water bear</name>
    <name type="synonym">Tardigrade</name>
    <dbReference type="NCBI Taxonomy" id="947166"/>
    <lineage>
        <taxon>Eukaryota</taxon>
        <taxon>Metazoa</taxon>
        <taxon>Ecdysozoa</taxon>
        <taxon>Tardigrada</taxon>
        <taxon>Eutardigrada</taxon>
        <taxon>Parachela</taxon>
        <taxon>Hypsibioidea</taxon>
        <taxon>Ramazzottiidae</taxon>
        <taxon>Ramazzottius</taxon>
    </lineage>
</organism>
<name>A0A1D1VQC3_RAMVA</name>
<feature type="region of interest" description="Disordered" evidence="1">
    <location>
        <begin position="1"/>
        <end position="23"/>
    </location>
</feature>
<proteinExistence type="predicted"/>
<dbReference type="EMBL" id="BDGG01000006">
    <property type="protein sequence ID" value="GAV00759.1"/>
    <property type="molecule type" value="Genomic_DNA"/>
</dbReference>
<gene>
    <name evidence="2" type="primary">RvY_11561-1</name>
    <name evidence="2" type="synonym">RvY_11561.1</name>
    <name evidence="2" type="ORF">RvY_11561</name>
</gene>
<protein>
    <submittedName>
        <fullName evidence="2">Uncharacterized protein</fullName>
    </submittedName>
</protein>
<evidence type="ECO:0000313" key="2">
    <source>
        <dbReference type="EMBL" id="GAV00759.1"/>
    </source>
</evidence>
<comment type="caution">
    <text evidence="2">The sequence shown here is derived from an EMBL/GenBank/DDBJ whole genome shotgun (WGS) entry which is preliminary data.</text>
</comment>
<evidence type="ECO:0000256" key="1">
    <source>
        <dbReference type="SAM" id="MobiDB-lite"/>
    </source>
</evidence>